<dbReference type="EMBL" id="BMIK01000023">
    <property type="protein sequence ID" value="GGC46017.1"/>
    <property type="molecule type" value="Genomic_DNA"/>
</dbReference>
<sequence>MTEPLTIQLPGNPKTTFLPLDTLPANHEHRIPFGEKHLLENQPASVRILRQSITGWQFDMWLYRTDSKKQTTLLVNTALGRVFFLYVLGGTFHFRTTDHADAVLRQGNCLAVYVPAGTCTIMLDTGSHTLFGFSLPYGYLVWLRQHHPELAELAERWKTRPEELFALPACKIDKTVWRTFAQIKNCPKRGAELDGALKVYLARLVALYTNRLNEPELSNHERNDRFG</sequence>
<keyword evidence="2" id="KW-1185">Reference proteome</keyword>
<gene>
    <name evidence="1" type="ORF">GCM10011386_42870</name>
</gene>
<dbReference type="Proteomes" id="UP000597338">
    <property type="component" value="Unassembled WGS sequence"/>
</dbReference>
<evidence type="ECO:0000313" key="2">
    <source>
        <dbReference type="Proteomes" id="UP000597338"/>
    </source>
</evidence>
<name>A0ABQ1MVU5_9SPHI</name>
<protein>
    <recommendedName>
        <fullName evidence="3">AraC family transcriptional regulator</fullName>
    </recommendedName>
</protein>
<proteinExistence type="predicted"/>
<comment type="caution">
    <text evidence="1">The sequence shown here is derived from an EMBL/GenBank/DDBJ whole genome shotgun (WGS) entry which is preliminary data.</text>
</comment>
<organism evidence="1 2">
    <name type="scientific">Parapedobacter defluvii</name>
    <dbReference type="NCBI Taxonomy" id="2045106"/>
    <lineage>
        <taxon>Bacteria</taxon>
        <taxon>Pseudomonadati</taxon>
        <taxon>Bacteroidota</taxon>
        <taxon>Sphingobacteriia</taxon>
        <taxon>Sphingobacteriales</taxon>
        <taxon>Sphingobacteriaceae</taxon>
        <taxon>Parapedobacter</taxon>
    </lineage>
</organism>
<reference evidence="2" key="1">
    <citation type="journal article" date="2019" name="Int. J. Syst. Evol. Microbiol.">
        <title>The Global Catalogue of Microorganisms (GCM) 10K type strain sequencing project: providing services to taxonomists for standard genome sequencing and annotation.</title>
        <authorList>
            <consortium name="The Broad Institute Genomics Platform"/>
            <consortium name="The Broad Institute Genome Sequencing Center for Infectious Disease"/>
            <person name="Wu L."/>
            <person name="Ma J."/>
        </authorList>
    </citation>
    <scope>NUCLEOTIDE SEQUENCE [LARGE SCALE GENOMIC DNA]</scope>
    <source>
        <strain evidence="2">CGMCC 1.15342</strain>
    </source>
</reference>
<accession>A0ABQ1MVU5</accession>
<evidence type="ECO:0000313" key="1">
    <source>
        <dbReference type="EMBL" id="GGC46017.1"/>
    </source>
</evidence>
<evidence type="ECO:0008006" key="3">
    <source>
        <dbReference type="Google" id="ProtNLM"/>
    </source>
</evidence>